<reference evidence="7 8" key="1">
    <citation type="submission" date="2018-06" db="EMBL/GenBank/DDBJ databases">
        <authorList>
            <consortium name="Pathogen Informatics"/>
            <person name="Doyle S."/>
        </authorList>
    </citation>
    <scope>NUCLEOTIDE SEQUENCE [LARGE SCALE GENOMIC DNA]</scope>
    <source>
        <strain evidence="7 8">NCTC12026</strain>
    </source>
</reference>
<dbReference type="RefSeq" id="WP_006815168.1">
    <property type="nucleotide sequence ID" value="NZ_AP018946.1"/>
</dbReference>
<accession>A0A379G6K5</accession>
<dbReference type="Pfam" id="PF00419">
    <property type="entry name" value="Fimbrial"/>
    <property type="match status" value="1"/>
</dbReference>
<dbReference type="InterPro" id="IPR036937">
    <property type="entry name" value="Adhesion_dom_fimbrial_sf"/>
</dbReference>
<dbReference type="InterPro" id="IPR008966">
    <property type="entry name" value="Adhesion_dom_sf"/>
</dbReference>
<keyword evidence="3 5" id="KW-0732">Signal</keyword>
<proteinExistence type="inferred from homology"/>
<evidence type="ECO:0000313" key="8">
    <source>
        <dbReference type="Proteomes" id="UP000255129"/>
    </source>
</evidence>
<dbReference type="Proteomes" id="UP000255129">
    <property type="component" value="Unassembled WGS sequence"/>
</dbReference>
<evidence type="ECO:0000256" key="3">
    <source>
        <dbReference type="ARBA" id="ARBA00022729"/>
    </source>
</evidence>
<dbReference type="PANTHER" id="PTHR33420:SF3">
    <property type="entry name" value="FIMBRIAL SUBUNIT ELFA"/>
    <property type="match status" value="1"/>
</dbReference>
<evidence type="ECO:0000256" key="1">
    <source>
        <dbReference type="ARBA" id="ARBA00004561"/>
    </source>
</evidence>
<sequence>MTLKKTLLVASIFAASFASAAIAATGSGNTTGTIHFKGQFIDTTCTVDTNNENKSEGTVQLGTWITGTFTAAGETTDAVPFTIGLSKCPSIINKARVYFNGTADATPALYKVDVAKGVGIGISGETAKGNYYTPGTEAKSIDLTGDSGSQTYYARYVTTADTVTPGAANADVTVTIEYNQ</sequence>
<feature type="domain" description="Fimbrial-type adhesion" evidence="6">
    <location>
        <begin position="34"/>
        <end position="178"/>
    </location>
</feature>
<evidence type="ECO:0000313" key="7">
    <source>
        <dbReference type="EMBL" id="SUC36521.1"/>
    </source>
</evidence>
<protein>
    <submittedName>
        <fullName evidence="7">Type-1A pilin</fullName>
    </submittedName>
</protein>
<dbReference type="Gene3D" id="2.60.40.1090">
    <property type="entry name" value="Fimbrial-type adhesion domain"/>
    <property type="match status" value="1"/>
</dbReference>
<evidence type="ECO:0000256" key="5">
    <source>
        <dbReference type="SAM" id="SignalP"/>
    </source>
</evidence>
<dbReference type="OrthoDB" id="6624292at2"/>
<dbReference type="AlphaFoldDB" id="A0A379G6K5"/>
<dbReference type="SUPFAM" id="SSF49401">
    <property type="entry name" value="Bacterial adhesins"/>
    <property type="match status" value="1"/>
</dbReference>
<dbReference type="GO" id="GO:0043709">
    <property type="term" value="P:cell adhesion involved in single-species biofilm formation"/>
    <property type="evidence" value="ECO:0007669"/>
    <property type="project" value="TreeGrafter"/>
</dbReference>
<keyword evidence="4" id="KW-0281">Fimbrium</keyword>
<gene>
    <name evidence="7" type="primary">fimA_7</name>
    <name evidence="7" type="ORF">NCTC12026_02947</name>
</gene>
<feature type="signal peptide" evidence="5">
    <location>
        <begin position="1"/>
        <end position="20"/>
    </location>
</feature>
<evidence type="ECO:0000259" key="6">
    <source>
        <dbReference type="Pfam" id="PF00419"/>
    </source>
</evidence>
<dbReference type="InterPro" id="IPR050263">
    <property type="entry name" value="Bact_Fimbrial_Adh_Pro"/>
</dbReference>
<dbReference type="EMBL" id="UGUA01000002">
    <property type="protein sequence ID" value="SUC36521.1"/>
    <property type="molecule type" value="Genomic_DNA"/>
</dbReference>
<evidence type="ECO:0000256" key="2">
    <source>
        <dbReference type="ARBA" id="ARBA00006671"/>
    </source>
</evidence>
<dbReference type="InterPro" id="IPR000259">
    <property type="entry name" value="Adhesion_dom_fimbrial"/>
</dbReference>
<dbReference type="GO" id="GO:0009289">
    <property type="term" value="C:pilus"/>
    <property type="evidence" value="ECO:0007669"/>
    <property type="project" value="UniProtKB-SubCell"/>
</dbReference>
<evidence type="ECO:0000256" key="4">
    <source>
        <dbReference type="ARBA" id="ARBA00023263"/>
    </source>
</evidence>
<comment type="subcellular location">
    <subcellularLocation>
        <location evidence="1">Fimbrium</location>
    </subcellularLocation>
</comment>
<comment type="similarity">
    <text evidence="2">Belongs to the fimbrial protein family.</text>
</comment>
<organism evidence="7 8">
    <name type="scientific">Providencia rustigianii</name>
    <dbReference type="NCBI Taxonomy" id="158850"/>
    <lineage>
        <taxon>Bacteria</taxon>
        <taxon>Pseudomonadati</taxon>
        <taxon>Pseudomonadota</taxon>
        <taxon>Gammaproteobacteria</taxon>
        <taxon>Enterobacterales</taxon>
        <taxon>Morganellaceae</taxon>
        <taxon>Providencia</taxon>
    </lineage>
</organism>
<feature type="chain" id="PRO_5017077636" evidence="5">
    <location>
        <begin position="21"/>
        <end position="180"/>
    </location>
</feature>
<name>A0A379G6K5_9GAMM</name>
<dbReference type="PANTHER" id="PTHR33420">
    <property type="entry name" value="FIMBRIAL SUBUNIT ELFA-RELATED"/>
    <property type="match status" value="1"/>
</dbReference>